<dbReference type="InterPro" id="IPR015421">
    <property type="entry name" value="PyrdxlP-dep_Trfase_major"/>
</dbReference>
<comment type="caution">
    <text evidence="4">The sequence shown here is derived from an EMBL/GenBank/DDBJ whole genome shotgun (WGS) entry which is preliminary data.</text>
</comment>
<sequence>MTRLNWTERAAELAGHYQRFRVSERILLTGHSHQAWPDCAREAQLNAFDDAAEWVDDKWSRAFEQADRVREEYRCRLGDSSGELVLGPNTQELLVRWLSALPLTEKPRLVTTDGEFHSMRRLLDRLDETAIEVHKVPAEPVATLASRLSDAVDDRTAAVLCSMVMFQSGAIVPHLDQLGADLRRKEVPLLIDAYHAVNIVPVSLDDLNLGDAFVVGGGYKYCQLGEGNCFLRVPRDCNWRPIVTGWFAEFATLDQAPDGSVQYGSGRWAFEGSTYDATSHYRAARVFEFFNEQQLDAATLRAINLAQLRCLLDALKTYDWPDDIQLPDDNLESRGGFLVIRTSRASELVRRLREHDVYADARADSLRLGPAPYVTETQLLKAAEVLHSVV</sequence>
<protein>
    <submittedName>
        <fullName evidence="4">Uncharacterized protein</fullName>
    </submittedName>
</protein>
<keyword evidence="3" id="KW-0663">Pyridoxal phosphate</keyword>
<dbReference type="Gene3D" id="3.40.640.10">
    <property type="entry name" value="Type I PLP-dependent aspartate aminotransferase-like (Major domain)"/>
    <property type="match status" value="1"/>
</dbReference>
<dbReference type="OrthoDB" id="5501089at2"/>
<evidence type="ECO:0000256" key="1">
    <source>
        <dbReference type="ARBA" id="ARBA00022642"/>
    </source>
</evidence>
<dbReference type="GO" id="GO:0005737">
    <property type="term" value="C:cytoplasm"/>
    <property type="evidence" value="ECO:0007669"/>
    <property type="project" value="InterPro"/>
</dbReference>
<dbReference type="STRING" id="314283.MED297_06139"/>
<dbReference type="HOGENOM" id="CLU_003433_2_1_6"/>
<dbReference type="SUPFAM" id="SSF53383">
    <property type="entry name" value="PLP-dependent transferases"/>
    <property type="match status" value="1"/>
</dbReference>
<organism evidence="4 5">
    <name type="scientific">Reinekea blandensis MED297</name>
    <dbReference type="NCBI Taxonomy" id="314283"/>
    <lineage>
        <taxon>Bacteria</taxon>
        <taxon>Pseudomonadati</taxon>
        <taxon>Pseudomonadota</taxon>
        <taxon>Gammaproteobacteria</taxon>
        <taxon>Oceanospirillales</taxon>
        <taxon>Saccharospirillaceae</taxon>
        <taxon>Reinekea</taxon>
    </lineage>
</organism>
<dbReference type="Pfam" id="PF22580">
    <property type="entry name" value="KYNU_C"/>
    <property type="match status" value="1"/>
</dbReference>
<dbReference type="Proteomes" id="UP000005953">
    <property type="component" value="Unassembled WGS sequence"/>
</dbReference>
<keyword evidence="2" id="KW-0378">Hydrolase</keyword>
<dbReference type="GO" id="GO:0009435">
    <property type="term" value="P:NAD+ biosynthetic process"/>
    <property type="evidence" value="ECO:0007669"/>
    <property type="project" value="InterPro"/>
</dbReference>
<name>A4BDG2_9GAMM</name>
<dbReference type="GO" id="GO:0006569">
    <property type="term" value="P:L-tryptophan catabolic process"/>
    <property type="evidence" value="ECO:0007669"/>
    <property type="project" value="InterPro"/>
</dbReference>
<keyword evidence="1" id="KW-0662">Pyridine nucleotide biosynthesis</keyword>
<gene>
    <name evidence="4" type="ORF">MED297_06139</name>
</gene>
<dbReference type="AlphaFoldDB" id="A4BDG2"/>
<dbReference type="Gene3D" id="3.90.1150.10">
    <property type="entry name" value="Aspartate Aminotransferase, domain 1"/>
    <property type="match status" value="1"/>
</dbReference>
<evidence type="ECO:0000256" key="3">
    <source>
        <dbReference type="ARBA" id="ARBA00022898"/>
    </source>
</evidence>
<dbReference type="GO" id="GO:0030429">
    <property type="term" value="F:kynureninase activity"/>
    <property type="evidence" value="ECO:0007669"/>
    <property type="project" value="InterPro"/>
</dbReference>
<dbReference type="GO" id="GO:0030170">
    <property type="term" value="F:pyridoxal phosphate binding"/>
    <property type="evidence" value="ECO:0007669"/>
    <property type="project" value="InterPro"/>
</dbReference>
<accession>A4BDG2</accession>
<evidence type="ECO:0000256" key="2">
    <source>
        <dbReference type="ARBA" id="ARBA00022801"/>
    </source>
</evidence>
<reference evidence="4 5" key="1">
    <citation type="submission" date="2006-02" db="EMBL/GenBank/DDBJ databases">
        <authorList>
            <person name="Pinhassi J."/>
            <person name="Pedros-Alio C."/>
            <person name="Ferriera S."/>
            <person name="Johnson J."/>
            <person name="Kravitz S."/>
            <person name="Halpern A."/>
            <person name="Remington K."/>
            <person name="Beeson K."/>
            <person name="Tran B."/>
            <person name="Rogers Y.-H."/>
            <person name="Friedman R."/>
            <person name="Venter J.C."/>
        </authorList>
    </citation>
    <scope>NUCLEOTIDE SEQUENCE [LARGE SCALE GENOMIC DNA]</scope>
    <source>
        <strain evidence="4 5">MED297</strain>
    </source>
</reference>
<dbReference type="EMBL" id="AAOE01000007">
    <property type="protein sequence ID" value="EAR09906.1"/>
    <property type="molecule type" value="Genomic_DNA"/>
</dbReference>
<evidence type="ECO:0000313" key="4">
    <source>
        <dbReference type="EMBL" id="EAR09906.1"/>
    </source>
</evidence>
<dbReference type="InterPro" id="IPR015424">
    <property type="entry name" value="PyrdxlP-dep_Trfase"/>
</dbReference>
<dbReference type="InterPro" id="IPR010111">
    <property type="entry name" value="Kynureninase"/>
</dbReference>
<dbReference type="RefSeq" id="WP_008048463.1">
    <property type="nucleotide sequence ID" value="NZ_CH724155.1"/>
</dbReference>
<evidence type="ECO:0000313" key="5">
    <source>
        <dbReference type="Proteomes" id="UP000005953"/>
    </source>
</evidence>
<keyword evidence="5" id="KW-1185">Reference proteome</keyword>
<dbReference type="InterPro" id="IPR015422">
    <property type="entry name" value="PyrdxlP-dep_Trfase_small"/>
</dbReference>
<proteinExistence type="predicted"/>